<dbReference type="EMBL" id="RPHB01000003">
    <property type="protein sequence ID" value="MBW3467537.1"/>
    <property type="molecule type" value="Genomic_DNA"/>
</dbReference>
<dbReference type="Proteomes" id="UP000727490">
    <property type="component" value="Unassembled WGS sequence"/>
</dbReference>
<sequence length="339" mass="39821">MERIKCLYQNFWLYALLGLVLVSCKRSPETCQLDEDILDQDLEVNITRLEEAFFEAHDKETILRLFEAHPKFAERMLFIDSYASSEELADEILLANEDSLMRELYQEVMNNFSDVGKLEKDLENAFKYIKYYFPEFNVPKVYTFVSGFASDIYIDQDILVIGLDYYLPETHSFQPPDLPLYIAKRYQKDYIVPNVVTAISAVFNETDMRESTLLAEMIYYGKAYHFTKSILPCTSDKYIIGYTEEEIAACFANEEFIWAHFVEEDLFFETNPFEIRKYTGEAPATDEISPDAPGRIGRWLGWNIVDDYRFNNKFSLAELMMERNADKIFRQSGYKPRHQ</sequence>
<dbReference type="NCBIfam" id="TIGR03514">
    <property type="entry name" value="GldB_lipo"/>
    <property type="match status" value="1"/>
</dbReference>
<protein>
    <submittedName>
        <fullName evidence="1">Gliding motility lipoprotein GldB</fullName>
    </submittedName>
</protein>
<dbReference type="Pfam" id="PF25594">
    <property type="entry name" value="GldB_lipo"/>
    <property type="match status" value="1"/>
</dbReference>
<dbReference type="RefSeq" id="WP_219287804.1">
    <property type="nucleotide sequence ID" value="NZ_RPHB01000003.1"/>
</dbReference>
<evidence type="ECO:0000313" key="2">
    <source>
        <dbReference type="Proteomes" id="UP000727490"/>
    </source>
</evidence>
<dbReference type="PROSITE" id="PS51257">
    <property type="entry name" value="PROKAR_LIPOPROTEIN"/>
    <property type="match status" value="1"/>
</dbReference>
<keyword evidence="1" id="KW-0449">Lipoprotein</keyword>
<evidence type="ECO:0000313" key="1">
    <source>
        <dbReference type="EMBL" id="MBW3467537.1"/>
    </source>
</evidence>
<comment type="caution">
    <text evidence="1">The sequence shown here is derived from an EMBL/GenBank/DDBJ whole genome shotgun (WGS) entry which is preliminary data.</text>
</comment>
<keyword evidence="2" id="KW-1185">Reference proteome</keyword>
<reference evidence="1 2" key="1">
    <citation type="journal article" date="2020" name="Syst. Appl. Microbiol.">
        <title>Arthrospiribacter ruber gen. nov., sp. nov., a novel bacterium isolated from Arthrospira cultures.</title>
        <authorList>
            <person name="Waleron M."/>
            <person name="Misztak A."/>
            <person name="Waleron M.M."/>
            <person name="Furmaniak M."/>
            <person name="Mrozik A."/>
            <person name="Waleron K."/>
        </authorList>
    </citation>
    <scope>NUCLEOTIDE SEQUENCE [LARGE SCALE GENOMIC DNA]</scope>
    <source>
        <strain evidence="1 2">DPMB0001</strain>
    </source>
</reference>
<gene>
    <name evidence="1" type="primary">gldB</name>
    <name evidence="1" type="ORF">EGN73_06880</name>
</gene>
<proteinExistence type="predicted"/>
<accession>A0A951IWS8</accession>
<organism evidence="1 2">
    <name type="scientific">Arthrospiribacter ruber</name>
    <dbReference type="NCBI Taxonomy" id="2487934"/>
    <lineage>
        <taxon>Bacteria</taxon>
        <taxon>Pseudomonadati</taxon>
        <taxon>Bacteroidota</taxon>
        <taxon>Cytophagia</taxon>
        <taxon>Cytophagales</taxon>
        <taxon>Cyclobacteriaceae</taxon>
        <taxon>Arthrospiribacter</taxon>
    </lineage>
</organism>
<name>A0A951IWS8_9BACT</name>
<dbReference type="InterPro" id="IPR019853">
    <property type="entry name" value="GldB-like"/>
</dbReference>
<dbReference type="AlphaFoldDB" id="A0A951IWS8"/>